<organism evidence="1">
    <name type="scientific">marine sediment metagenome</name>
    <dbReference type="NCBI Taxonomy" id="412755"/>
    <lineage>
        <taxon>unclassified sequences</taxon>
        <taxon>metagenomes</taxon>
        <taxon>ecological metagenomes</taxon>
    </lineage>
</organism>
<protein>
    <submittedName>
        <fullName evidence="1">Uncharacterized protein</fullName>
    </submittedName>
</protein>
<evidence type="ECO:0000313" key="1">
    <source>
        <dbReference type="EMBL" id="GAH99280.1"/>
    </source>
</evidence>
<dbReference type="EMBL" id="BARU01046095">
    <property type="protein sequence ID" value="GAH99280.1"/>
    <property type="molecule type" value="Genomic_DNA"/>
</dbReference>
<feature type="non-terminal residue" evidence="1">
    <location>
        <position position="1"/>
    </location>
</feature>
<proteinExistence type="predicted"/>
<accession>X1L058</accession>
<reference evidence="1" key="1">
    <citation type="journal article" date="2014" name="Front. Microbiol.">
        <title>High frequency of phylogenetically diverse reductive dehalogenase-homologous genes in deep subseafloor sedimentary metagenomes.</title>
        <authorList>
            <person name="Kawai M."/>
            <person name="Futagami T."/>
            <person name="Toyoda A."/>
            <person name="Takaki Y."/>
            <person name="Nishi S."/>
            <person name="Hori S."/>
            <person name="Arai W."/>
            <person name="Tsubouchi T."/>
            <person name="Morono Y."/>
            <person name="Uchiyama I."/>
            <person name="Ito T."/>
            <person name="Fujiyama A."/>
            <person name="Inagaki F."/>
            <person name="Takami H."/>
        </authorList>
    </citation>
    <scope>NUCLEOTIDE SEQUENCE</scope>
    <source>
        <strain evidence="1">Expedition CK06-06</strain>
    </source>
</reference>
<gene>
    <name evidence="1" type="ORF">S03H2_69672</name>
</gene>
<dbReference type="AlphaFoldDB" id="X1L058"/>
<name>X1L058_9ZZZZ</name>
<sequence length="79" mass="9552">KKRSENISRKNLEKLDISMGEDYINQTFDMLDSEIDKAKRREIKKARRKKLKGWKRLEKMNCGRDNKKRLKRRTKKGGE</sequence>
<comment type="caution">
    <text evidence="1">The sequence shown here is derived from an EMBL/GenBank/DDBJ whole genome shotgun (WGS) entry which is preliminary data.</text>
</comment>